<evidence type="ECO:0000313" key="2">
    <source>
        <dbReference type="Proteomes" id="UP000724874"/>
    </source>
</evidence>
<sequence length="233" mass="25153">MSQGSSALLLRKVNSVRSNHQNTIFSYCFGLLATVQHNLPTVALKLRPRNAAGVVDTPPSDNVTPNSSLLLSLPPSSPCTDEAELTAAQNTTQPDNFPTAPISSAPSLFSAPTTTTVHQTVLKTKATAPPNSDSDESTIYIQLKTAYIPTKMSNSNLATVEHPVMKNCPILTVGELSAKVLIDLEDAHNDYFIKKDIDDADKVKKILGGFKDVHVHAWITNEHDAYAAFMALL</sequence>
<dbReference type="EMBL" id="JADNYJ010000001">
    <property type="protein sequence ID" value="KAF8913742.1"/>
    <property type="molecule type" value="Genomic_DNA"/>
</dbReference>
<keyword evidence="2" id="KW-1185">Reference proteome</keyword>
<accession>A0A9P5TVJ0</accession>
<name>A0A9P5TVJ0_GYMJU</name>
<evidence type="ECO:0000313" key="1">
    <source>
        <dbReference type="EMBL" id="KAF8913742.1"/>
    </source>
</evidence>
<dbReference type="Proteomes" id="UP000724874">
    <property type="component" value="Unassembled WGS sequence"/>
</dbReference>
<comment type="caution">
    <text evidence="1">The sequence shown here is derived from an EMBL/GenBank/DDBJ whole genome shotgun (WGS) entry which is preliminary data.</text>
</comment>
<gene>
    <name evidence="1" type="ORF">CPB84DRAFT_1840543</name>
</gene>
<protein>
    <submittedName>
        <fullName evidence="1">Uncharacterized protein</fullName>
    </submittedName>
</protein>
<dbReference type="AlphaFoldDB" id="A0A9P5TVJ0"/>
<reference evidence="1" key="1">
    <citation type="submission" date="2020-11" db="EMBL/GenBank/DDBJ databases">
        <authorList>
            <consortium name="DOE Joint Genome Institute"/>
            <person name="Ahrendt S."/>
            <person name="Riley R."/>
            <person name="Andreopoulos W."/>
            <person name="LaButti K."/>
            <person name="Pangilinan J."/>
            <person name="Ruiz-duenas F.J."/>
            <person name="Barrasa J.M."/>
            <person name="Sanchez-Garcia M."/>
            <person name="Camarero S."/>
            <person name="Miyauchi S."/>
            <person name="Serrano A."/>
            <person name="Linde D."/>
            <person name="Babiker R."/>
            <person name="Drula E."/>
            <person name="Ayuso-Fernandez I."/>
            <person name="Pacheco R."/>
            <person name="Padilla G."/>
            <person name="Ferreira P."/>
            <person name="Barriuso J."/>
            <person name="Kellner H."/>
            <person name="Castanera R."/>
            <person name="Alfaro M."/>
            <person name="Ramirez L."/>
            <person name="Pisabarro A.G."/>
            <person name="Kuo A."/>
            <person name="Tritt A."/>
            <person name="Lipzen A."/>
            <person name="He G."/>
            <person name="Yan M."/>
            <person name="Ng V."/>
            <person name="Cullen D."/>
            <person name="Martin F."/>
            <person name="Rosso M.-N."/>
            <person name="Henrissat B."/>
            <person name="Hibbett D."/>
            <person name="Martinez A.T."/>
            <person name="Grigoriev I.V."/>
        </authorList>
    </citation>
    <scope>NUCLEOTIDE SEQUENCE</scope>
    <source>
        <strain evidence="1">AH 44721</strain>
    </source>
</reference>
<proteinExistence type="predicted"/>
<organism evidence="1 2">
    <name type="scientific">Gymnopilus junonius</name>
    <name type="common">Spectacular rustgill mushroom</name>
    <name type="synonym">Gymnopilus spectabilis subsp. junonius</name>
    <dbReference type="NCBI Taxonomy" id="109634"/>
    <lineage>
        <taxon>Eukaryota</taxon>
        <taxon>Fungi</taxon>
        <taxon>Dikarya</taxon>
        <taxon>Basidiomycota</taxon>
        <taxon>Agaricomycotina</taxon>
        <taxon>Agaricomycetes</taxon>
        <taxon>Agaricomycetidae</taxon>
        <taxon>Agaricales</taxon>
        <taxon>Agaricineae</taxon>
        <taxon>Hymenogastraceae</taxon>
        <taxon>Gymnopilus</taxon>
    </lineage>
</organism>